<keyword evidence="1" id="KW-0472">Membrane</keyword>
<evidence type="ECO:0000256" key="1">
    <source>
        <dbReference type="SAM" id="Phobius"/>
    </source>
</evidence>
<evidence type="ECO:0000313" key="4">
    <source>
        <dbReference type="Proteomes" id="UP000026941"/>
    </source>
</evidence>
<feature type="transmembrane region" description="Helical" evidence="1">
    <location>
        <begin position="118"/>
        <end position="137"/>
    </location>
</feature>
<dbReference type="InterPro" id="IPR000326">
    <property type="entry name" value="PAP2/HPO"/>
</dbReference>
<dbReference type="AlphaFoldDB" id="A0AA87Q1J5"/>
<feature type="transmembrane region" description="Helical" evidence="1">
    <location>
        <begin position="200"/>
        <end position="222"/>
    </location>
</feature>
<feature type="transmembrane region" description="Helical" evidence="1">
    <location>
        <begin position="20"/>
        <end position="39"/>
    </location>
</feature>
<evidence type="ECO:0000259" key="2">
    <source>
        <dbReference type="SMART" id="SM00014"/>
    </source>
</evidence>
<feature type="domain" description="Phosphatidic acid phosphatase type 2/haloperoxidase" evidence="2">
    <location>
        <begin position="121"/>
        <end position="241"/>
    </location>
</feature>
<keyword evidence="1" id="KW-0812">Transmembrane</keyword>
<protein>
    <recommendedName>
        <fullName evidence="2">Phosphatidic acid phosphatase type 2/haloperoxidase domain-containing protein</fullName>
    </recommendedName>
</protein>
<dbReference type="EMBL" id="BAYX01000007">
    <property type="protein sequence ID" value="GAJ93811.1"/>
    <property type="molecule type" value="Genomic_DNA"/>
</dbReference>
<accession>A0AA87Q1J5</accession>
<dbReference type="SMART" id="SM00014">
    <property type="entry name" value="acidPPc"/>
    <property type="match status" value="1"/>
</dbReference>
<dbReference type="Proteomes" id="UP000026941">
    <property type="component" value="Unassembled WGS sequence"/>
</dbReference>
<comment type="caution">
    <text evidence="3">The sequence shown here is derived from an EMBL/GenBank/DDBJ whole genome shotgun (WGS) entry which is preliminary data.</text>
</comment>
<dbReference type="Gene3D" id="1.20.144.10">
    <property type="entry name" value="Phosphatidic acid phosphatase type 2/haloperoxidase"/>
    <property type="match status" value="1"/>
</dbReference>
<sequence>MYDDYVAYPKRATSLSRPLASFLTLFAFWWLLLLVFNRFPEIDLSVARSVFTNAPCPSSDPIGKVCGIFAYDRSSLFAFLRAITLVLPYIAIIILLALPILSWRRLGPLWRTPKIDRYIAALLSLALGCGLLVNLILKGFSGRPRPRGTDLFGGALDFVQAGSFAGKCLRNCSFISGEASSAGWLLCLILLLPPRWRIPLGVPLAAISILMPTMRVLTGAHYLSDVVLGWLSSLVIFAGMLAILELLGTSSAHPGQKA</sequence>
<feature type="transmembrane region" description="Helical" evidence="1">
    <location>
        <begin position="78"/>
        <end position="98"/>
    </location>
</feature>
<dbReference type="SUPFAM" id="SSF48317">
    <property type="entry name" value="Acid phosphatase/Vanadium-dependent haloperoxidase"/>
    <property type="match status" value="1"/>
</dbReference>
<reference evidence="3 4" key="1">
    <citation type="submission" date="2014-05" db="EMBL/GenBank/DDBJ databases">
        <title>Whole genome shotgun sequence of Rhizobium rhizogenes NBRC 13257.</title>
        <authorList>
            <person name="Katano-Makiyama Y."/>
            <person name="Hosoyama A."/>
            <person name="Hashimoto M."/>
            <person name="Hosoyama Y."/>
            <person name="Noguchi M."/>
            <person name="Tsuchikane K."/>
            <person name="Kimura A."/>
            <person name="Ohji S."/>
            <person name="Ichikawa N."/>
            <person name="Yamazoe A."/>
            <person name="Fujita N."/>
        </authorList>
    </citation>
    <scope>NUCLEOTIDE SEQUENCE [LARGE SCALE GENOMIC DNA]</scope>
    <source>
        <strain evidence="3 4">NBRC 13257</strain>
    </source>
</reference>
<dbReference type="InterPro" id="IPR036938">
    <property type="entry name" value="PAP2/HPO_sf"/>
</dbReference>
<evidence type="ECO:0000313" key="3">
    <source>
        <dbReference type="EMBL" id="GAJ93811.1"/>
    </source>
</evidence>
<gene>
    <name evidence="3" type="ORF">RRH01S_07_00110</name>
</gene>
<feature type="transmembrane region" description="Helical" evidence="1">
    <location>
        <begin position="228"/>
        <end position="247"/>
    </location>
</feature>
<keyword evidence="1" id="KW-1133">Transmembrane helix</keyword>
<name>A0AA87Q1J5_RHIRH</name>
<proteinExistence type="predicted"/>
<dbReference type="RefSeq" id="WP_042473144.1">
    <property type="nucleotide sequence ID" value="NZ_BAYX01000007.1"/>
</dbReference>
<organism evidence="3 4">
    <name type="scientific">Rhizobium rhizogenes NBRC 13257</name>
    <dbReference type="NCBI Taxonomy" id="1220581"/>
    <lineage>
        <taxon>Bacteria</taxon>
        <taxon>Pseudomonadati</taxon>
        <taxon>Pseudomonadota</taxon>
        <taxon>Alphaproteobacteria</taxon>
        <taxon>Hyphomicrobiales</taxon>
        <taxon>Rhizobiaceae</taxon>
        <taxon>Rhizobium/Agrobacterium group</taxon>
        <taxon>Rhizobium</taxon>
    </lineage>
</organism>
<dbReference type="Pfam" id="PF01569">
    <property type="entry name" value="PAP2"/>
    <property type="match status" value="1"/>
</dbReference>